<dbReference type="Pfam" id="PF03638">
    <property type="entry name" value="TCR"/>
    <property type="match status" value="2"/>
</dbReference>
<dbReference type="PANTHER" id="PTHR12446:SF34">
    <property type="entry name" value="PROTEIN LIN-54 HOMOLOG"/>
    <property type="match status" value="1"/>
</dbReference>
<dbReference type="InterPro" id="IPR028307">
    <property type="entry name" value="Lin-54_fam"/>
</dbReference>
<evidence type="ECO:0000313" key="7">
    <source>
        <dbReference type="Proteomes" id="UP000692954"/>
    </source>
</evidence>
<comment type="caution">
    <text evidence="6">The sequence shown here is derived from an EMBL/GenBank/DDBJ whole genome shotgun (WGS) entry which is preliminary data.</text>
</comment>
<name>A0A8S1KG01_9CILI</name>
<accession>A0A8S1KG01</accession>
<evidence type="ECO:0000256" key="2">
    <source>
        <dbReference type="ARBA" id="ARBA00007267"/>
    </source>
</evidence>
<evidence type="ECO:0000256" key="4">
    <source>
        <dbReference type="SAM" id="MobiDB-lite"/>
    </source>
</evidence>
<feature type="compositionally biased region" description="Polar residues" evidence="4">
    <location>
        <begin position="8"/>
        <end position="25"/>
    </location>
</feature>
<comment type="subcellular location">
    <subcellularLocation>
        <location evidence="1">Nucleus</location>
    </subcellularLocation>
</comment>
<keyword evidence="3" id="KW-0539">Nucleus</keyword>
<dbReference type="GO" id="GO:0006355">
    <property type="term" value="P:regulation of DNA-templated transcription"/>
    <property type="evidence" value="ECO:0007669"/>
    <property type="project" value="TreeGrafter"/>
</dbReference>
<evidence type="ECO:0000313" key="6">
    <source>
        <dbReference type="EMBL" id="CAD8054440.1"/>
    </source>
</evidence>
<feature type="region of interest" description="Disordered" evidence="4">
    <location>
        <begin position="1"/>
        <end position="25"/>
    </location>
</feature>
<dbReference type="GO" id="GO:0005634">
    <property type="term" value="C:nucleus"/>
    <property type="evidence" value="ECO:0007669"/>
    <property type="project" value="UniProtKB-SubCell"/>
</dbReference>
<dbReference type="AlphaFoldDB" id="A0A8S1KG01"/>
<organism evidence="6 7">
    <name type="scientific">Paramecium sonneborni</name>
    <dbReference type="NCBI Taxonomy" id="65129"/>
    <lineage>
        <taxon>Eukaryota</taxon>
        <taxon>Sar</taxon>
        <taxon>Alveolata</taxon>
        <taxon>Ciliophora</taxon>
        <taxon>Intramacronucleata</taxon>
        <taxon>Oligohymenophorea</taxon>
        <taxon>Peniculida</taxon>
        <taxon>Parameciidae</taxon>
        <taxon>Paramecium</taxon>
    </lineage>
</organism>
<proteinExistence type="inferred from homology"/>
<dbReference type="InterPro" id="IPR005172">
    <property type="entry name" value="CRC"/>
</dbReference>
<feature type="domain" description="CRC" evidence="5">
    <location>
        <begin position="117"/>
        <end position="207"/>
    </location>
</feature>
<dbReference type="Proteomes" id="UP000692954">
    <property type="component" value="Unassembled WGS sequence"/>
</dbReference>
<evidence type="ECO:0000256" key="3">
    <source>
        <dbReference type="ARBA" id="ARBA00023242"/>
    </source>
</evidence>
<sequence>MKQFIKNLDSTEQKSPQQLKLDGSSNTYQKQNLNKQTQEECQKIKIIKKLDFNNELLLINKDGIIGRNTRKISKEQKINSCYTLGLLNSIELNHKNEIINKLIKTNDSGLFQVSRTSNIYCKCRKSKCIQNYCVCSANNQECTLNCECYNCSNRQPKEALSKISSIEFNGCNCKRQNCSKRYCECQKRNIKCTSKCNCCDECENQEIQSLPFNFDSPS</sequence>
<reference evidence="6" key="1">
    <citation type="submission" date="2021-01" db="EMBL/GenBank/DDBJ databases">
        <authorList>
            <consortium name="Genoscope - CEA"/>
            <person name="William W."/>
        </authorList>
    </citation>
    <scope>NUCLEOTIDE SEQUENCE</scope>
</reference>
<keyword evidence="7" id="KW-1185">Reference proteome</keyword>
<dbReference type="OrthoDB" id="302131at2759"/>
<dbReference type="SMART" id="SM01114">
    <property type="entry name" value="CXC"/>
    <property type="match status" value="2"/>
</dbReference>
<dbReference type="PANTHER" id="PTHR12446">
    <property type="entry name" value="TESMIN/TSO1-RELATED"/>
    <property type="match status" value="1"/>
</dbReference>
<dbReference type="PROSITE" id="PS51634">
    <property type="entry name" value="CRC"/>
    <property type="match status" value="1"/>
</dbReference>
<comment type="similarity">
    <text evidence="2">Belongs to the lin-54 family.</text>
</comment>
<gene>
    <name evidence="6" type="ORF">PSON_ATCC_30995.1.T0080297</name>
</gene>
<dbReference type="InterPro" id="IPR033467">
    <property type="entry name" value="Tesmin/TSO1-like_CXC"/>
</dbReference>
<evidence type="ECO:0000259" key="5">
    <source>
        <dbReference type="PROSITE" id="PS51634"/>
    </source>
</evidence>
<evidence type="ECO:0000256" key="1">
    <source>
        <dbReference type="ARBA" id="ARBA00004123"/>
    </source>
</evidence>
<protein>
    <recommendedName>
        <fullName evidence="5">CRC domain-containing protein</fullName>
    </recommendedName>
</protein>
<dbReference type="EMBL" id="CAJJDN010000008">
    <property type="protein sequence ID" value="CAD8054440.1"/>
    <property type="molecule type" value="Genomic_DNA"/>
</dbReference>